<reference evidence="2 3" key="2">
    <citation type="submission" date="2024-02" db="EMBL/GenBank/DDBJ databases">
        <title>The Genome Sequence of Enterococcus diestrammenae JM9A.</title>
        <authorList>
            <person name="Earl A."/>
            <person name="Manson A."/>
            <person name="Gilmore M."/>
            <person name="Sanders J."/>
            <person name="Shea T."/>
            <person name="Howe W."/>
            <person name="Livny J."/>
            <person name="Cuomo C."/>
            <person name="Neafsey D."/>
            <person name="Birren B."/>
        </authorList>
    </citation>
    <scope>NUCLEOTIDE SEQUENCE [LARGE SCALE GENOMIC DNA]</scope>
    <source>
        <strain evidence="2 3">JM9A</strain>
    </source>
</reference>
<dbReference type="CDD" id="cd04301">
    <property type="entry name" value="NAT_SF"/>
    <property type="match status" value="1"/>
</dbReference>
<organism evidence="2 3">
    <name type="scientific">Enterococcus diestrammenae</name>
    <dbReference type="NCBI Taxonomy" id="1155073"/>
    <lineage>
        <taxon>Bacteria</taxon>
        <taxon>Bacillati</taxon>
        <taxon>Bacillota</taxon>
        <taxon>Bacilli</taxon>
        <taxon>Lactobacillales</taxon>
        <taxon>Enterococcaceae</taxon>
        <taxon>Enterococcus</taxon>
    </lineage>
</organism>
<evidence type="ECO:0000313" key="2">
    <source>
        <dbReference type="EMBL" id="MEO1782365.1"/>
    </source>
</evidence>
<comment type="caution">
    <text evidence="2">The sequence shown here is derived from an EMBL/GenBank/DDBJ whole genome shotgun (WGS) entry which is preliminary data.</text>
</comment>
<protein>
    <recommendedName>
        <fullName evidence="1">N-acetyltransferase domain-containing protein</fullName>
    </recommendedName>
</protein>
<dbReference type="Pfam" id="PF00583">
    <property type="entry name" value="Acetyltransf_1"/>
    <property type="match status" value="1"/>
</dbReference>
<accession>A0ABV0F348</accession>
<dbReference type="PROSITE" id="PS51186">
    <property type="entry name" value="GNAT"/>
    <property type="match status" value="1"/>
</dbReference>
<evidence type="ECO:0000259" key="1">
    <source>
        <dbReference type="PROSITE" id="PS51186"/>
    </source>
</evidence>
<dbReference type="Gene3D" id="3.40.630.30">
    <property type="match status" value="1"/>
</dbReference>
<sequence>MTHLRKPTLADEKQILAFRQAFGESVETIPGTSYLIQAQSVASWLAELEKFSDPKRIPAGFVRGLQFLYFSEDNQLVGMINLRTNLNDYLDNYGGHIGYGIHPKFRRQGYGSQMLKETLVIAKEQGLKQVLLTCDDDNQGSAKVIEANGGKLADKRLNKESQKVIRRYWIELE</sequence>
<name>A0ABV0F348_9ENTE</name>
<dbReference type="PANTHER" id="PTHR39173:SF1">
    <property type="entry name" value="ACETYLTRANSFERASE"/>
    <property type="match status" value="1"/>
</dbReference>
<dbReference type="EMBL" id="MAEI02000001">
    <property type="protein sequence ID" value="MEO1782365.1"/>
    <property type="molecule type" value="Genomic_DNA"/>
</dbReference>
<evidence type="ECO:0000313" key="3">
    <source>
        <dbReference type="Proteomes" id="UP001429357"/>
    </source>
</evidence>
<dbReference type="Proteomes" id="UP001429357">
    <property type="component" value="Unassembled WGS sequence"/>
</dbReference>
<dbReference type="RefSeq" id="WP_161869075.1">
    <property type="nucleotide sequence ID" value="NZ_MAEI02000001.1"/>
</dbReference>
<gene>
    <name evidence="2" type="ORF">BAU18_001959</name>
</gene>
<feature type="domain" description="N-acetyltransferase" evidence="1">
    <location>
        <begin position="2"/>
        <end position="171"/>
    </location>
</feature>
<dbReference type="SUPFAM" id="SSF55729">
    <property type="entry name" value="Acyl-CoA N-acyltransferases (Nat)"/>
    <property type="match status" value="1"/>
</dbReference>
<keyword evidence="3" id="KW-1185">Reference proteome</keyword>
<dbReference type="InterPro" id="IPR016181">
    <property type="entry name" value="Acyl_CoA_acyltransferase"/>
</dbReference>
<dbReference type="PANTHER" id="PTHR39173">
    <property type="entry name" value="ACETYLTRANSFERASE"/>
    <property type="match status" value="1"/>
</dbReference>
<proteinExistence type="predicted"/>
<dbReference type="InterPro" id="IPR000182">
    <property type="entry name" value="GNAT_dom"/>
</dbReference>
<reference evidence="3" key="1">
    <citation type="submission" date="2016-06" db="EMBL/GenBank/DDBJ databases">
        <title>Four novel species of enterococci isolated from chicken manure.</title>
        <authorList>
            <person name="Van Tyne D."/>
        </authorList>
    </citation>
    <scope>NUCLEOTIDE SEQUENCE [LARGE SCALE GENOMIC DNA]</scope>
    <source>
        <strain evidence="3">JM9A</strain>
    </source>
</reference>